<evidence type="ECO:0000259" key="1">
    <source>
        <dbReference type="PROSITE" id="PS50931"/>
    </source>
</evidence>
<organism evidence="2 3">
    <name type="scientific">Lacimicrobium alkaliphilum</name>
    <dbReference type="NCBI Taxonomy" id="1526571"/>
    <lineage>
        <taxon>Bacteria</taxon>
        <taxon>Pseudomonadati</taxon>
        <taxon>Pseudomonadota</taxon>
        <taxon>Gammaproteobacteria</taxon>
        <taxon>Alteromonadales</taxon>
        <taxon>Alteromonadaceae</taxon>
        <taxon>Lacimicrobium</taxon>
    </lineage>
</organism>
<dbReference type="PROSITE" id="PS50931">
    <property type="entry name" value="HTH_LYSR"/>
    <property type="match status" value="1"/>
</dbReference>
<dbReference type="Pfam" id="PF00126">
    <property type="entry name" value="HTH_1"/>
    <property type="match status" value="1"/>
</dbReference>
<gene>
    <name evidence="2" type="ORF">GCM10011357_04460</name>
</gene>
<dbReference type="PANTHER" id="PTHR30419">
    <property type="entry name" value="HTH-TYPE TRANSCRIPTIONAL REGULATOR YBHD"/>
    <property type="match status" value="1"/>
</dbReference>
<name>A0ABQ1QY61_9ALTE</name>
<sequence length="95" mass="10262">MALSIEQLEAFMAAVETGSFSGAARRLGKAQSSVSGLIHKLEDKTGLNLFDRSRRDPVLTAEGSSLQKEIKSVLHAHRKLQIRVSSLHADSSQCG</sequence>
<reference evidence="3" key="1">
    <citation type="journal article" date="2019" name="Int. J. Syst. Evol. Microbiol.">
        <title>The Global Catalogue of Microorganisms (GCM) 10K type strain sequencing project: providing services to taxonomists for standard genome sequencing and annotation.</title>
        <authorList>
            <consortium name="The Broad Institute Genomics Platform"/>
            <consortium name="The Broad Institute Genome Sequencing Center for Infectious Disease"/>
            <person name="Wu L."/>
            <person name="Ma J."/>
        </authorList>
    </citation>
    <scope>NUCLEOTIDE SEQUENCE [LARGE SCALE GENOMIC DNA]</scope>
    <source>
        <strain evidence="3">CGMCC 1.12923</strain>
    </source>
</reference>
<dbReference type="InterPro" id="IPR000847">
    <property type="entry name" value="LysR_HTH_N"/>
</dbReference>
<dbReference type="EMBL" id="BMGJ01000001">
    <property type="protein sequence ID" value="GGD51645.1"/>
    <property type="molecule type" value="Genomic_DNA"/>
</dbReference>
<dbReference type="Gene3D" id="1.10.10.10">
    <property type="entry name" value="Winged helix-like DNA-binding domain superfamily/Winged helix DNA-binding domain"/>
    <property type="match status" value="1"/>
</dbReference>
<dbReference type="Proteomes" id="UP000614272">
    <property type="component" value="Unassembled WGS sequence"/>
</dbReference>
<feature type="domain" description="HTH lysR-type" evidence="1">
    <location>
        <begin position="3"/>
        <end position="60"/>
    </location>
</feature>
<keyword evidence="3" id="KW-1185">Reference proteome</keyword>
<dbReference type="PANTHER" id="PTHR30419:SF30">
    <property type="entry name" value="LYSR FAMILY TRANSCRIPTIONAL REGULATOR"/>
    <property type="match status" value="1"/>
</dbReference>
<accession>A0ABQ1QY61</accession>
<dbReference type="RefSeq" id="WP_099034636.1">
    <property type="nucleotide sequence ID" value="NZ_BMGJ01000001.1"/>
</dbReference>
<dbReference type="InterPro" id="IPR050950">
    <property type="entry name" value="HTH-type_LysR_regulators"/>
</dbReference>
<dbReference type="InterPro" id="IPR036390">
    <property type="entry name" value="WH_DNA-bd_sf"/>
</dbReference>
<comment type="caution">
    <text evidence="2">The sequence shown here is derived from an EMBL/GenBank/DDBJ whole genome shotgun (WGS) entry which is preliminary data.</text>
</comment>
<protein>
    <recommendedName>
        <fullName evidence="1">HTH lysR-type domain-containing protein</fullName>
    </recommendedName>
</protein>
<dbReference type="InterPro" id="IPR036388">
    <property type="entry name" value="WH-like_DNA-bd_sf"/>
</dbReference>
<evidence type="ECO:0000313" key="3">
    <source>
        <dbReference type="Proteomes" id="UP000614272"/>
    </source>
</evidence>
<dbReference type="PRINTS" id="PR00039">
    <property type="entry name" value="HTHLYSR"/>
</dbReference>
<dbReference type="SUPFAM" id="SSF46785">
    <property type="entry name" value="Winged helix' DNA-binding domain"/>
    <property type="match status" value="1"/>
</dbReference>
<proteinExistence type="predicted"/>
<evidence type="ECO:0000313" key="2">
    <source>
        <dbReference type="EMBL" id="GGD51645.1"/>
    </source>
</evidence>